<accession>A0A4R2K7Z5</accession>
<sequence length="911" mass="97294">MTLAGRAAEVATIEAALTRVGGMPWVLEVRGEPGIGKTRLIDELRERARAQGLLVLAGQSTEQGRSTAFSSLNEALSGHVVPEDLSRAQREALKVVCPTGGPGADVETYRVQRAIRALLQTLAKPSGLVLVLEDLHWADDPTVGLVTHLLRHPPAAPILLVLSYRLAQVPARVTAAIDRAVAAGEVERLEPAPLSVAAFAELLGPSASRSRVAALHRDSGGNPFYLRLLTEDGANELVDEITALPPVSRHVARTAAVAGEEFDPGLVAAVMADVSTRDTLAALDDLLARDLIQVDADDRRLRFRHPLVRAAAYQDGDDEWRANAHHRVAAELAERDAPVVVRAQHIALSAKQGDVDAVDTLLRAATALMPEDPATAAGWLRAALRLLPPGDSPLRLRVLTAAGHALAITGDLTESRALLRTAMADIPSDDVDTRIATTVQYATVTRLLGRYADARAALDRELATLPPDADTSRLKLELVLVEVVRAGEVSKDMDLIDDVLAAAREAQDPLLEACAHTAAAWAGYTAGDLDRTAASCDAAKALLDGLPDGEIAGWVEPMLWLSQAERFLDRFDDALRHDDRGIALARATGRNYVLTSLLSHRALVLRWLGRLGEAAQSAQDGVEVAERINSQARRGVALQTWSRVRLVAGAPADAVRLARMAVAAAGAEPDWWQRNARKSLLLAETEVDRVDRMAEVLDVLGGPELATIVPVNRPLDYVELVAADLAVGNVDRAADWAERAERFADPKLPSRTGLAHLAWALVLFARGDPAGAWARSRSAVADFDQRGNQFDAGRAHLVWGLATAAIGNTSGAIVHLEQASALFTESEAPSLAARATRELRQLGRRAAGTDTLTARELEIADLVAGGATNKQIAAKLVISERTVGTHLSRIYAKLGVSSRAALAAKRTRVEG</sequence>
<dbReference type="GO" id="GO:0006355">
    <property type="term" value="P:regulation of DNA-templated transcription"/>
    <property type="evidence" value="ECO:0007669"/>
    <property type="project" value="InterPro"/>
</dbReference>
<dbReference type="Gene3D" id="1.10.10.10">
    <property type="entry name" value="Winged helix-like DNA-binding domain superfamily/Winged helix DNA-binding domain"/>
    <property type="match status" value="1"/>
</dbReference>
<evidence type="ECO:0000313" key="4">
    <source>
        <dbReference type="EMBL" id="TCO62485.1"/>
    </source>
</evidence>
<proteinExistence type="predicted"/>
<evidence type="ECO:0000259" key="3">
    <source>
        <dbReference type="PROSITE" id="PS50043"/>
    </source>
</evidence>
<dbReference type="Proteomes" id="UP000295680">
    <property type="component" value="Unassembled WGS sequence"/>
</dbReference>
<dbReference type="InterPro" id="IPR027417">
    <property type="entry name" value="P-loop_NTPase"/>
</dbReference>
<dbReference type="EMBL" id="SLWS01000002">
    <property type="protein sequence ID" value="TCO62485.1"/>
    <property type="molecule type" value="Genomic_DNA"/>
</dbReference>
<dbReference type="GO" id="GO:0004016">
    <property type="term" value="F:adenylate cyclase activity"/>
    <property type="evidence" value="ECO:0007669"/>
    <property type="project" value="TreeGrafter"/>
</dbReference>
<dbReference type="PANTHER" id="PTHR16305">
    <property type="entry name" value="TESTICULAR SOLUBLE ADENYLYL CYCLASE"/>
    <property type="match status" value="1"/>
</dbReference>
<protein>
    <submittedName>
        <fullName evidence="4">Regulatory LuxR family protein</fullName>
    </submittedName>
</protein>
<dbReference type="CDD" id="cd06170">
    <property type="entry name" value="LuxR_C_like"/>
    <property type="match status" value="1"/>
</dbReference>
<comment type="caution">
    <text evidence="4">The sequence shown here is derived from an EMBL/GenBank/DDBJ whole genome shotgun (WGS) entry which is preliminary data.</text>
</comment>
<dbReference type="GO" id="GO:0005524">
    <property type="term" value="F:ATP binding"/>
    <property type="evidence" value="ECO:0007669"/>
    <property type="project" value="UniProtKB-KW"/>
</dbReference>
<keyword evidence="1" id="KW-0547">Nucleotide-binding</keyword>
<gene>
    <name evidence="4" type="ORF">EV192_102623</name>
</gene>
<dbReference type="Pfam" id="PF13191">
    <property type="entry name" value="AAA_16"/>
    <property type="match status" value="1"/>
</dbReference>
<dbReference type="InterPro" id="IPR041664">
    <property type="entry name" value="AAA_16"/>
</dbReference>
<dbReference type="SUPFAM" id="SSF52540">
    <property type="entry name" value="P-loop containing nucleoside triphosphate hydrolases"/>
    <property type="match status" value="1"/>
</dbReference>
<dbReference type="Pfam" id="PF00196">
    <property type="entry name" value="GerE"/>
    <property type="match status" value="1"/>
</dbReference>
<dbReference type="OrthoDB" id="4500249at2"/>
<dbReference type="InterPro" id="IPR011990">
    <property type="entry name" value="TPR-like_helical_dom_sf"/>
</dbReference>
<feature type="domain" description="HTH luxR-type" evidence="3">
    <location>
        <begin position="845"/>
        <end position="910"/>
    </location>
</feature>
<dbReference type="GO" id="GO:0005737">
    <property type="term" value="C:cytoplasm"/>
    <property type="evidence" value="ECO:0007669"/>
    <property type="project" value="TreeGrafter"/>
</dbReference>
<dbReference type="PANTHER" id="PTHR16305:SF35">
    <property type="entry name" value="TRANSCRIPTIONAL ACTIVATOR DOMAIN"/>
    <property type="match status" value="1"/>
</dbReference>
<dbReference type="InterPro" id="IPR036388">
    <property type="entry name" value="WH-like_DNA-bd_sf"/>
</dbReference>
<dbReference type="PRINTS" id="PR00038">
    <property type="entry name" value="HTHLUXR"/>
</dbReference>
<dbReference type="AlphaFoldDB" id="A0A4R2K7Z5"/>
<name>A0A4R2K7Z5_9PSEU</name>
<dbReference type="InterPro" id="IPR016032">
    <property type="entry name" value="Sig_transdc_resp-reg_C-effctor"/>
</dbReference>
<reference evidence="4 5" key="1">
    <citation type="submission" date="2019-03" db="EMBL/GenBank/DDBJ databases">
        <title>Genomic Encyclopedia of Type Strains, Phase IV (KMG-IV): sequencing the most valuable type-strain genomes for metagenomic binning, comparative biology and taxonomic classification.</title>
        <authorList>
            <person name="Goeker M."/>
        </authorList>
    </citation>
    <scope>NUCLEOTIDE SEQUENCE [LARGE SCALE GENOMIC DNA]</scope>
    <source>
        <strain evidence="4 5">DSM 45934</strain>
    </source>
</reference>
<dbReference type="PROSITE" id="PS00622">
    <property type="entry name" value="HTH_LUXR_1"/>
    <property type="match status" value="1"/>
</dbReference>
<evidence type="ECO:0000313" key="5">
    <source>
        <dbReference type="Proteomes" id="UP000295680"/>
    </source>
</evidence>
<keyword evidence="2" id="KW-0067">ATP-binding</keyword>
<dbReference type="PROSITE" id="PS50043">
    <property type="entry name" value="HTH_LUXR_2"/>
    <property type="match status" value="1"/>
</dbReference>
<organism evidence="4 5">
    <name type="scientific">Actinocrispum wychmicini</name>
    <dbReference type="NCBI Taxonomy" id="1213861"/>
    <lineage>
        <taxon>Bacteria</taxon>
        <taxon>Bacillati</taxon>
        <taxon>Actinomycetota</taxon>
        <taxon>Actinomycetes</taxon>
        <taxon>Pseudonocardiales</taxon>
        <taxon>Pseudonocardiaceae</taxon>
        <taxon>Actinocrispum</taxon>
    </lineage>
</organism>
<dbReference type="Gene3D" id="1.25.40.10">
    <property type="entry name" value="Tetratricopeptide repeat domain"/>
    <property type="match status" value="2"/>
</dbReference>
<evidence type="ECO:0000256" key="1">
    <source>
        <dbReference type="ARBA" id="ARBA00022741"/>
    </source>
</evidence>
<dbReference type="RefSeq" id="WP_132114286.1">
    <property type="nucleotide sequence ID" value="NZ_SLWS01000002.1"/>
</dbReference>
<keyword evidence="5" id="KW-1185">Reference proteome</keyword>
<dbReference type="SUPFAM" id="SSF46894">
    <property type="entry name" value="C-terminal effector domain of the bipartite response regulators"/>
    <property type="match status" value="1"/>
</dbReference>
<evidence type="ECO:0000256" key="2">
    <source>
        <dbReference type="ARBA" id="ARBA00022840"/>
    </source>
</evidence>
<dbReference type="GO" id="GO:0003677">
    <property type="term" value="F:DNA binding"/>
    <property type="evidence" value="ECO:0007669"/>
    <property type="project" value="InterPro"/>
</dbReference>
<dbReference type="InterPro" id="IPR000792">
    <property type="entry name" value="Tscrpt_reg_LuxR_C"/>
</dbReference>
<dbReference type="SMART" id="SM00421">
    <property type="entry name" value="HTH_LUXR"/>
    <property type="match status" value="1"/>
</dbReference>
<dbReference type="SUPFAM" id="SSF48452">
    <property type="entry name" value="TPR-like"/>
    <property type="match status" value="3"/>
</dbReference>